<keyword evidence="5" id="KW-1133">Transmembrane helix</keyword>
<comment type="caution">
    <text evidence="7">The sequence shown here is derived from an EMBL/GenBank/DDBJ whole genome shotgun (WGS) entry which is preliminary data.</text>
</comment>
<dbReference type="PANTHER" id="PTHR34138:SF1">
    <property type="entry name" value="CELL SHAPE-DETERMINING PROTEIN MREC"/>
    <property type="match status" value="1"/>
</dbReference>
<dbReference type="RefSeq" id="WP_115547933.1">
    <property type="nucleotide sequence ID" value="NZ_QRGP01000001.1"/>
</dbReference>
<comment type="similarity">
    <text evidence="1">Belongs to the MreC family.</text>
</comment>
<evidence type="ECO:0000256" key="1">
    <source>
        <dbReference type="ARBA" id="ARBA00009369"/>
    </source>
</evidence>
<keyword evidence="5" id="KW-0472">Membrane</keyword>
<evidence type="ECO:0000256" key="5">
    <source>
        <dbReference type="SAM" id="Phobius"/>
    </source>
</evidence>
<evidence type="ECO:0000256" key="2">
    <source>
        <dbReference type="ARBA" id="ARBA00013855"/>
    </source>
</evidence>
<gene>
    <name evidence="7" type="ORF">DXH95_02840</name>
</gene>
<evidence type="ECO:0000256" key="4">
    <source>
        <dbReference type="ARBA" id="ARBA00032089"/>
    </source>
</evidence>
<dbReference type="AlphaFoldDB" id="A0A371BFN0"/>
<dbReference type="InterPro" id="IPR042175">
    <property type="entry name" value="Cell/Rod_MreC_2"/>
</dbReference>
<evidence type="ECO:0000256" key="3">
    <source>
        <dbReference type="ARBA" id="ARBA00022960"/>
    </source>
</evidence>
<dbReference type="InterPro" id="IPR042177">
    <property type="entry name" value="Cell/Rod_1"/>
</dbReference>
<evidence type="ECO:0000259" key="6">
    <source>
        <dbReference type="Pfam" id="PF04085"/>
    </source>
</evidence>
<accession>A0A371BFN0</accession>
<proteinExistence type="inferred from homology"/>
<feature type="domain" description="Rod shape-determining protein MreC beta-barrel core" evidence="6">
    <location>
        <begin position="137"/>
        <end position="276"/>
    </location>
</feature>
<organism evidence="7 8">
    <name type="scientific">Sphingorhabdus pulchriflava</name>
    <dbReference type="NCBI Taxonomy" id="2292257"/>
    <lineage>
        <taxon>Bacteria</taxon>
        <taxon>Pseudomonadati</taxon>
        <taxon>Pseudomonadota</taxon>
        <taxon>Alphaproteobacteria</taxon>
        <taxon>Sphingomonadales</taxon>
        <taxon>Sphingomonadaceae</taxon>
        <taxon>Sphingorhabdus</taxon>
    </lineage>
</organism>
<evidence type="ECO:0000313" key="7">
    <source>
        <dbReference type="EMBL" id="RDV06380.1"/>
    </source>
</evidence>
<dbReference type="GO" id="GO:0005886">
    <property type="term" value="C:plasma membrane"/>
    <property type="evidence" value="ECO:0007669"/>
    <property type="project" value="TreeGrafter"/>
</dbReference>
<keyword evidence="3" id="KW-0133">Cell shape</keyword>
<dbReference type="PANTHER" id="PTHR34138">
    <property type="entry name" value="CELL SHAPE-DETERMINING PROTEIN MREC"/>
    <property type="match status" value="1"/>
</dbReference>
<keyword evidence="8" id="KW-1185">Reference proteome</keyword>
<protein>
    <recommendedName>
        <fullName evidence="2">Cell shape-determining protein MreC</fullName>
    </recommendedName>
    <alternativeName>
        <fullName evidence="4">Cell shape protein MreC</fullName>
    </alternativeName>
</protein>
<dbReference type="InterPro" id="IPR007221">
    <property type="entry name" value="MreC"/>
</dbReference>
<dbReference type="Gene3D" id="2.40.10.340">
    <property type="entry name" value="Rod shape-determining protein MreC, domain 1"/>
    <property type="match status" value="1"/>
</dbReference>
<dbReference type="EMBL" id="QRGP01000001">
    <property type="protein sequence ID" value="RDV06380.1"/>
    <property type="molecule type" value="Genomic_DNA"/>
</dbReference>
<dbReference type="Proteomes" id="UP000263833">
    <property type="component" value="Unassembled WGS sequence"/>
</dbReference>
<reference evidence="8" key="1">
    <citation type="submission" date="2018-08" db="EMBL/GenBank/DDBJ databases">
        <authorList>
            <person name="Kim S.-J."/>
            <person name="Jung G.-Y."/>
        </authorList>
    </citation>
    <scope>NUCLEOTIDE SEQUENCE [LARGE SCALE GENOMIC DNA]</scope>
    <source>
        <strain evidence="8">GY_G</strain>
    </source>
</reference>
<dbReference type="Gene3D" id="2.40.10.350">
    <property type="entry name" value="Rod shape-determining protein MreC, domain 2"/>
    <property type="match status" value="1"/>
</dbReference>
<dbReference type="InterPro" id="IPR055342">
    <property type="entry name" value="MreC_beta-barrel_core"/>
</dbReference>
<sequence length="301" mass="31264">MAPPRNRRPGFSRKAQYSLFATYVLAIAGAIVAGILLLISIADPKGFSALRAGAAEVTSPIARGFQAVRRSFAGMGENMSAYLDAASQNAALKKQVSANRTKLIEADALRAENLKLKALIGLQEANPGETVAIGNLISSTASSTRRLAILSVGSNQGVAVGFPIRAPKGLIGRVIETSPNTSKVLLISDAENVIPVLRMPDGLPALSSGMGDGTVAIRPVDLGVNNFRRGQIVTTSGSGGLYPPNIPVAVIVRRTSDGALARPLASPAGNNHVIVLRPYHEAPRKLLEAAEAAIPKGQGAE</sequence>
<dbReference type="GO" id="GO:0008360">
    <property type="term" value="P:regulation of cell shape"/>
    <property type="evidence" value="ECO:0007669"/>
    <property type="project" value="UniProtKB-KW"/>
</dbReference>
<evidence type="ECO:0000313" key="8">
    <source>
        <dbReference type="Proteomes" id="UP000263833"/>
    </source>
</evidence>
<dbReference type="OrthoDB" id="8478127at2"/>
<dbReference type="Pfam" id="PF04085">
    <property type="entry name" value="MreC"/>
    <property type="match status" value="1"/>
</dbReference>
<keyword evidence="5" id="KW-0812">Transmembrane</keyword>
<name>A0A371BFN0_9SPHN</name>
<feature type="transmembrane region" description="Helical" evidence="5">
    <location>
        <begin position="20"/>
        <end position="42"/>
    </location>
</feature>